<sequence length="106" mass="11717">MLLTQQDACEPARIIALYEEAIQTSVNSTAKINLAIILADGWGVDRDLHRSRSLIEDVICLSVFGDDVSGTFLSDEPFGSIYRLALLYEMSKDAAVHDIPRAAELY</sequence>
<gene>
    <name evidence="1" type="ORF">CHC_T00007051001</name>
</gene>
<dbReference type="EMBL" id="HG002227">
    <property type="protein sequence ID" value="CDF40680.1"/>
    <property type="molecule type" value="Genomic_DNA"/>
</dbReference>
<proteinExistence type="predicted"/>
<reference evidence="2" key="1">
    <citation type="journal article" date="2013" name="Proc. Natl. Acad. Sci. U.S.A.">
        <title>Genome structure and metabolic features in the red seaweed Chondrus crispus shed light on evolution of the Archaeplastida.</title>
        <authorList>
            <person name="Collen J."/>
            <person name="Porcel B."/>
            <person name="Carre W."/>
            <person name="Ball S.G."/>
            <person name="Chaparro C."/>
            <person name="Tonon T."/>
            <person name="Barbeyron T."/>
            <person name="Michel G."/>
            <person name="Noel B."/>
            <person name="Valentin K."/>
            <person name="Elias M."/>
            <person name="Artiguenave F."/>
            <person name="Arun A."/>
            <person name="Aury J.M."/>
            <person name="Barbosa-Neto J.F."/>
            <person name="Bothwell J.H."/>
            <person name="Bouget F.Y."/>
            <person name="Brillet L."/>
            <person name="Cabello-Hurtado F."/>
            <person name="Capella-Gutierrez S."/>
            <person name="Charrier B."/>
            <person name="Cladiere L."/>
            <person name="Cock J.M."/>
            <person name="Coelho S.M."/>
            <person name="Colleoni C."/>
            <person name="Czjzek M."/>
            <person name="Da Silva C."/>
            <person name="Delage L."/>
            <person name="Denoeud F."/>
            <person name="Deschamps P."/>
            <person name="Dittami S.M."/>
            <person name="Gabaldon T."/>
            <person name="Gachon C.M."/>
            <person name="Groisillier A."/>
            <person name="Herve C."/>
            <person name="Jabbari K."/>
            <person name="Katinka M."/>
            <person name="Kloareg B."/>
            <person name="Kowalczyk N."/>
            <person name="Labadie K."/>
            <person name="Leblanc C."/>
            <person name="Lopez P.J."/>
            <person name="McLachlan D.H."/>
            <person name="Meslet-Cladiere L."/>
            <person name="Moustafa A."/>
            <person name="Nehr Z."/>
            <person name="Nyvall Collen P."/>
            <person name="Panaud O."/>
            <person name="Partensky F."/>
            <person name="Poulain J."/>
            <person name="Rensing S.A."/>
            <person name="Rousvoal S."/>
            <person name="Samson G."/>
            <person name="Symeonidi A."/>
            <person name="Weissenbach J."/>
            <person name="Zambounis A."/>
            <person name="Wincker P."/>
            <person name="Boyen C."/>
        </authorList>
    </citation>
    <scope>NUCLEOTIDE SEQUENCE [LARGE SCALE GENOMIC DNA]</scope>
    <source>
        <strain evidence="2">cv. Stackhouse</strain>
    </source>
</reference>
<keyword evidence="2" id="KW-1185">Reference proteome</keyword>
<dbReference type="GeneID" id="17318686"/>
<dbReference type="Proteomes" id="UP000012073">
    <property type="component" value="Unassembled WGS sequence"/>
</dbReference>
<dbReference type="RefSeq" id="XP_005710974.1">
    <property type="nucleotide sequence ID" value="XM_005710917.1"/>
</dbReference>
<dbReference type="AlphaFoldDB" id="R7QTH5"/>
<name>R7QTH5_CHOCR</name>
<dbReference type="Gramene" id="CDF40680">
    <property type="protein sequence ID" value="CDF40680"/>
    <property type="gene ID" value="CHC_T00007051001"/>
</dbReference>
<evidence type="ECO:0000313" key="2">
    <source>
        <dbReference type="Proteomes" id="UP000012073"/>
    </source>
</evidence>
<evidence type="ECO:0000313" key="1">
    <source>
        <dbReference type="EMBL" id="CDF40680.1"/>
    </source>
</evidence>
<accession>R7QTH5</accession>
<dbReference type="KEGG" id="ccp:CHC_T00007051001"/>
<organism evidence="1 2">
    <name type="scientific">Chondrus crispus</name>
    <name type="common">Carrageen Irish moss</name>
    <name type="synonym">Polymorpha crispa</name>
    <dbReference type="NCBI Taxonomy" id="2769"/>
    <lineage>
        <taxon>Eukaryota</taxon>
        <taxon>Rhodophyta</taxon>
        <taxon>Florideophyceae</taxon>
        <taxon>Rhodymeniophycidae</taxon>
        <taxon>Gigartinales</taxon>
        <taxon>Gigartinaceae</taxon>
        <taxon>Chondrus</taxon>
    </lineage>
</organism>
<protein>
    <submittedName>
        <fullName evidence="1">Uncharacterized protein</fullName>
    </submittedName>
</protein>